<dbReference type="InterPro" id="IPR013324">
    <property type="entry name" value="RNA_pol_sigma_r3/r4-like"/>
</dbReference>
<feature type="domain" description="RNA polymerase sigma-70 region 2" evidence="5">
    <location>
        <begin position="16"/>
        <end position="79"/>
    </location>
</feature>
<evidence type="ECO:0000256" key="2">
    <source>
        <dbReference type="ARBA" id="ARBA00023015"/>
    </source>
</evidence>
<dbReference type="PANTHER" id="PTHR43133:SF45">
    <property type="entry name" value="RNA POLYMERASE ECF-TYPE SIGMA FACTOR"/>
    <property type="match status" value="1"/>
</dbReference>
<dbReference type="InterPro" id="IPR013249">
    <property type="entry name" value="RNA_pol_sigma70_r4_t2"/>
</dbReference>
<evidence type="ECO:0000256" key="1">
    <source>
        <dbReference type="ARBA" id="ARBA00010641"/>
    </source>
</evidence>
<gene>
    <name evidence="7" type="ORF">ABOZ73_04410</name>
</gene>
<dbReference type="AlphaFoldDB" id="A0AB39KWL8"/>
<organism evidence="7">
    <name type="scientific">Caulobacter sp. 73W</name>
    <dbReference type="NCBI Taxonomy" id="3161137"/>
    <lineage>
        <taxon>Bacteria</taxon>
        <taxon>Pseudomonadati</taxon>
        <taxon>Pseudomonadota</taxon>
        <taxon>Alphaproteobacteria</taxon>
        <taxon>Caulobacterales</taxon>
        <taxon>Caulobacteraceae</taxon>
        <taxon>Caulobacter</taxon>
    </lineage>
</organism>
<feature type="domain" description="RNA polymerase sigma factor 70 region 4 type 2" evidence="6">
    <location>
        <begin position="108"/>
        <end position="160"/>
    </location>
</feature>
<dbReference type="GO" id="GO:0003677">
    <property type="term" value="F:DNA binding"/>
    <property type="evidence" value="ECO:0007669"/>
    <property type="project" value="UniProtKB-KW"/>
</dbReference>
<keyword evidence="3" id="KW-0731">Sigma factor</keyword>
<dbReference type="Gene3D" id="1.10.10.10">
    <property type="entry name" value="Winged helix-like DNA-binding domain superfamily/Winged helix DNA-binding domain"/>
    <property type="match status" value="1"/>
</dbReference>
<accession>A0AB39KWL8</accession>
<evidence type="ECO:0000313" key="7">
    <source>
        <dbReference type="EMBL" id="XDO97669.1"/>
    </source>
</evidence>
<dbReference type="Pfam" id="PF08281">
    <property type="entry name" value="Sigma70_r4_2"/>
    <property type="match status" value="1"/>
</dbReference>
<dbReference type="Pfam" id="PF04542">
    <property type="entry name" value="Sigma70_r2"/>
    <property type="match status" value="1"/>
</dbReference>
<evidence type="ECO:0000259" key="5">
    <source>
        <dbReference type="Pfam" id="PF04542"/>
    </source>
</evidence>
<evidence type="ECO:0000256" key="4">
    <source>
        <dbReference type="ARBA" id="ARBA00023163"/>
    </source>
</evidence>
<dbReference type="InterPro" id="IPR007627">
    <property type="entry name" value="RNA_pol_sigma70_r2"/>
</dbReference>
<evidence type="ECO:0000259" key="6">
    <source>
        <dbReference type="Pfam" id="PF08281"/>
    </source>
</evidence>
<evidence type="ECO:0000256" key="3">
    <source>
        <dbReference type="ARBA" id="ARBA00023082"/>
    </source>
</evidence>
<keyword evidence="4" id="KW-0804">Transcription</keyword>
<dbReference type="InterPro" id="IPR013325">
    <property type="entry name" value="RNA_pol_sigma_r2"/>
</dbReference>
<dbReference type="PANTHER" id="PTHR43133">
    <property type="entry name" value="RNA POLYMERASE ECF-TYPE SIGMA FACTO"/>
    <property type="match status" value="1"/>
</dbReference>
<dbReference type="SUPFAM" id="SSF88946">
    <property type="entry name" value="Sigma2 domain of RNA polymerase sigma factors"/>
    <property type="match status" value="1"/>
</dbReference>
<dbReference type="RefSeq" id="WP_369061040.1">
    <property type="nucleotide sequence ID" value="NZ_CP158375.1"/>
</dbReference>
<dbReference type="InterPro" id="IPR039425">
    <property type="entry name" value="RNA_pol_sigma-70-like"/>
</dbReference>
<dbReference type="GO" id="GO:0016987">
    <property type="term" value="F:sigma factor activity"/>
    <property type="evidence" value="ECO:0007669"/>
    <property type="project" value="UniProtKB-KW"/>
</dbReference>
<dbReference type="Gene3D" id="1.10.1740.10">
    <property type="match status" value="1"/>
</dbReference>
<dbReference type="InterPro" id="IPR036388">
    <property type="entry name" value="WH-like_DNA-bd_sf"/>
</dbReference>
<proteinExistence type="inferred from homology"/>
<dbReference type="EMBL" id="CP158375">
    <property type="protein sequence ID" value="XDO97669.1"/>
    <property type="molecule type" value="Genomic_DNA"/>
</dbReference>
<dbReference type="NCBIfam" id="TIGR02937">
    <property type="entry name" value="sigma70-ECF"/>
    <property type="match status" value="1"/>
</dbReference>
<protein>
    <submittedName>
        <fullName evidence="7">Sigma-70 family RNA polymerase sigma factor</fullName>
    </submittedName>
</protein>
<sequence length="170" mass="19075">MNVRDTEALFDEVASLHGPMIRRIAASYEADPEARRELQQDILMAVWRALPAWRGEASVRTFAARVAHNRGVDHVARHAKAPRTVELDDGLPLDAPSAQEMVERNQQRERLMRAVRALPLPLRQVTVLTLEDFTPSEIADVLGVGANAVSIRLTRAKAALRETIQRQERT</sequence>
<name>A0AB39KWL8_9CAUL</name>
<dbReference type="SUPFAM" id="SSF88659">
    <property type="entry name" value="Sigma3 and sigma4 domains of RNA polymerase sigma factors"/>
    <property type="match status" value="1"/>
</dbReference>
<comment type="similarity">
    <text evidence="1">Belongs to the sigma-70 factor family. ECF subfamily.</text>
</comment>
<dbReference type="GO" id="GO:0006352">
    <property type="term" value="P:DNA-templated transcription initiation"/>
    <property type="evidence" value="ECO:0007669"/>
    <property type="project" value="InterPro"/>
</dbReference>
<keyword evidence="2" id="KW-0805">Transcription regulation</keyword>
<dbReference type="InterPro" id="IPR014284">
    <property type="entry name" value="RNA_pol_sigma-70_dom"/>
</dbReference>
<reference evidence="7" key="1">
    <citation type="submission" date="2024-06" db="EMBL/GenBank/DDBJ databases">
        <title>Caulobacter inopinatus, sp. nov.</title>
        <authorList>
            <person name="Donachie S.P."/>
        </authorList>
    </citation>
    <scope>NUCLEOTIDE SEQUENCE</scope>
    <source>
        <strain evidence="7">73W</strain>
    </source>
</reference>